<dbReference type="EMBL" id="FRAP01000035">
    <property type="protein sequence ID" value="SHL52942.1"/>
    <property type="molecule type" value="Genomic_DNA"/>
</dbReference>
<gene>
    <name evidence="1" type="ORF">SAMN05443637_1357</name>
</gene>
<dbReference type="AlphaFoldDB" id="A0A1M7BD61"/>
<name>A0A1M7BD61_PSETH</name>
<evidence type="ECO:0000313" key="2">
    <source>
        <dbReference type="Proteomes" id="UP000184363"/>
    </source>
</evidence>
<dbReference type="Proteomes" id="UP000184363">
    <property type="component" value="Unassembled WGS sequence"/>
</dbReference>
<dbReference type="STRING" id="1848.SAMN05443637_1357"/>
<accession>A0A1M7BD61</accession>
<organism evidence="1 2">
    <name type="scientific">Pseudonocardia thermophila</name>
    <dbReference type="NCBI Taxonomy" id="1848"/>
    <lineage>
        <taxon>Bacteria</taxon>
        <taxon>Bacillati</taxon>
        <taxon>Actinomycetota</taxon>
        <taxon>Actinomycetes</taxon>
        <taxon>Pseudonocardiales</taxon>
        <taxon>Pseudonocardiaceae</taxon>
        <taxon>Pseudonocardia</taxon>
    </lineage>
</organism>
<keyword evidence="2" id="KW-1185">Reference proteome</keyword>
<dbReference type="RefSeq" id="WP_073460562.1">
    <property type="nucleotide sequence ID" value="NZ_FRAP01000035.1"/>
</dbReference>
<reference evidence="1 2" key="1">
    <citation type="submission" date="2016-11" db="EMBL/GenBank/DDBJ databases">
        <authorList>
            <person name="Jaros S."/>
            <person name="Januszkiewicz K."/>
            <person name="Wedrychowicz H."/>
        </authorList>
    </citation>
    <scope>NUCLEOTIDE SEQUENCE [LARGE SCALE GENOMIC DNA]</scope>
    <source>
        <strain evidence="1 2">DSM 43832</strain>
    </source>
</reference>
<sequence>MAARKPTPRERRIALTVGLTLHPARYGHWVAKSPSGIVYVIDGTDHTWEDFRRFVAEVQGTGFRFE</sequence>
<proteinExistence type="predicted"/>
<protein>
    <submittedName>
        <fullName evidence="1">Uncharacterized protein</fullName>
    </submittedName>
</protein>
<evidence type="ECO:0000313" key="1">
    <source>
        <dbReference type="EMBL" id="SHL52942.1"/>
    </source>
</evidence>